<gene>
    <name evidence="3" type="ORF">SPARVUS_LOCUS2092384</name>
</gene>
<proteinExistence type="predicted"/>
<keyword evidence="2" id="KW-0732">Signal</keyword>
<evidence type="ECO:0000256" key="1">
    <source>
        <dbReference type="SAM" id="MobiDB-lite"/>
    </source>
</evidence>
<comment type="caution">
    <text evidence="3">The sequence shown here is derived from an EMBL/GenBank/DDBJ whole genome shotgun (WGS) entry which is preliminary data.</text>
</comment>
<organism evidence="3 4">
    <name type="scientific">Staurois parvus</name>
    <dbReference type="NCBI Taxonomy" id="386267"/>
    <lineage>
        <taxon>Eukaryota</taxon>
        <taxon>Metazoa</taxon>
        <taxon>Chordata</taxon>
        <taxon>Craniata</taxon>
        <taxon>Vertebrata</taxon>
        <taxon>Euteleostomi</taxon>
        <taxon>Amphibia</taxon>
        <taxon>Batrachia</taxon>
        <taxon>Anura</taxon>
        <taxon>Neobatrachia</taxon>
        <taxon>Ranoidea</taxon>
        <taxon>Ranidae</taxon>
        <taxon>Staurois</taxon>
    </lineage>
</organism>
<feature type="chain" id="PRO_5045945955" evidence="2">
    <location>
        <begin position="23"/>
        <end position="90"/>
    </location>
</feature>
<sequence>MRTLLILGGLVVVVLLVTPSNGERRVSQDGGEKKSMDSRDLMAPAGPSESRIRKPGKLSRAADGHIRQTLQEMCGCKIIWLATPGRPYRQ</sequence>
<evidence type="ECO:0000256" key="2">
    <source>
        <dbReference type="SAM" id="SignalP"/>
    </source>
</evidence>
<name>A0ABN9B4D5_9NEOB</name>
<feature type="region of interest" description="Disordered" evidence="1">
    <location>
        <begin position="23"/>
        <end position="60"/>
    </location>
</feature>
<accession>A0ABN9B4D5</accession>
<feature type="signal peptide" evidence="2">
    <location>
        <begin position="1"/>
        <end position="22"/>
    </location>
</feature>
<keyword evidence="4" id="KW-1185">Reference proteome</keyword>
<dbReference type="Proteomes" id="UP001162483">
    <property type="component" value="Unassembled WGS sequence"/>
</dbReference>
<protein>
    <submittedName>
        <fullName evidence="3">Uncharacterized protein</fullName>
    </submittedName>
</protein>
<feature type="compositionally biased region" description="Basic and acidic residues" evidence="1">
    <location>
        <begin position="23"/>
        <end position="40"/>
    </location>
</feature>
<evidence type="ECO:0000313" key="4">
    <source>
        <dbReference type="Proteomes" id="UP001162483"/>
    </source>
</evidence>
<dbReference type="EMBL" id="CATNWA010002229">
    <property type="protein sequence ID" value="CAI9542415.1"/>
    <property type="molecule type" value="Genomic_DNA"/>
</dbReference>
<evidence type="ECO:0000313" key="3">
    <source>
        <dbReference type="EMBL" id="CAI9542415.1"/>
    </source>
</evidence>
<reference evidence="3" key="1">
    <citation type="submission" date="2023-05" db="EMBL/GenBank/DDBJ databases">
        <authorList>
            <person name="Stuckert A."/>
        </authorList>
    </citation>
    <scope>NUCLEOTIDE SEQUENCE</scope>
</reference>